<dbReference type="RefSeq" id="WP_090029317.1">
    <property type="nucleotide sequence ID" value="NZ_FNEB01000007.1"/>
</dbReference>
<reference evidence="11 12" key="1">
    <citation type="submission" date="2016-10" db="EMBL/GenBank/DDBJ databases">
        <authorList>
            <person name="de Groot N.N."/>
        </authorList>
    </citation>
    <scope>NUCLEOTIDE SEQUENCE [LARGE SCALE GENOMIC DNA]</scope>
    <source>
        <strain evidence="11 12">DSM 28010</strain>
    </source>
</reference>
<dbReference type="GO" id="GO:0071972">
    <property type="term" value="F:peptidoglycan L,D-transpeptidase activity"/>
    <property type="evidence" value="ECO:0007669"/>
    <property type="project" value="TreeGrafter"/>
</dbReference>
<evidence type="ECO:0000256" key="6">
    <source>
        <dbReference type="ARBA" id="ARBA00022960"/>
    </source>
</evidence>
<evidence type="ECO:0000313" key="12">
    <source>
        <dbReference type="Proteomes" id="UP000199340"/>
    </source>
</evidence>
<evidence type="ECO:0000259" key="10">
    <source>
        <dbReference type="PROSITE" id="PS52029"/>
    </source>
</evidence>
<dbReference type="Pfam" id="PF03734">
    <property type="entry name" value="YkuD"/>
    <property type="match status" value="1"/>
</dbReference>
<feature type="domain" description="L,D-TPase catalytic" evidence="10">
    <location>
        <begin position="48"/>
        <end position="185"/>
    </location>
</feature>
<evidence type="ECO:0000256" key="9">
    <source>
        <dbReference type="PROSITE-ProRule" id="PRU01373"/>
    </source>
</evidence>
<evidence type="ECO:0000256" key="5">
    <source>
        <dbReference type="ARBA" id="ARBA00022801"/>
    </source>
</evidence>
<feature type="active site" description="Proton donor/acceptor" evidence="9">
    <location>
        <position position="145"/>
    </location>
</feature>
<dbReference type="InterPro" id="IPR038063">
    <property type="entry name" value="Transpep_catalytic_dom"/>
</dbReference>
<dbReference type="Proteomes" id="UP000199340">
    <property type="component" value="Unassembled WGS sequence"/>
</dbReference>
<comment type="pathway">
    <text evidence="1 9">Cell wall biogenesis; peptidoglycan biosynthesis.</text>
</comment>
<dbReference type="GO" id="GO:0071555">
    <property type="term" value="P:cell wall organization"/>
    <property type="evidence" value="ECO:0007669"/>
    <property type="project" value="UniProtKB-UniRule"/>
</dbReference>
<keyword evidence="5" id="KW-0378">Hydrolase</keyword>
<keyword evidence="12" id="KW-1185">Reference proteome</keyword>
<dbReference type="AlphaFoldDB" id="A0A1G8Q8J9"/>
<dbReference type="EMBL" id="FNEB01000007">
    <property type="protein sequence ID" value="SDJ00918.1"/>
    <property type="molecule type" value="Genomic_DNA"/>
</dbReference>
<accession>A0A1G8Q8J9</accession>
<evidence type="ECO:0000256" key="2">
    <source>
        <dbReference type="ARBA" id="ARBA00005992"/>
    </source>
</evidence>
<keyword evidence="4" id="KW-0808">Transferase</keyword>
<dbReference type="SUPFAM" id="SSF141523">
    <property type="entry name" value="L,D-transpeptidase catalytic domain-like"/>
    <property type="match status" value="1"/>
</dbReference>
<feature type="active site" description="Nucleophile" evidence="9">
    <location>
        <position position="161"/>
    </location>
</feature>
<evidence type="ECO:0000313" key="11">
    <source>
        <dbReference type="EMBL" id="SDJ00918.1"/>
    </source>
</evidence>
<gene>
    <name evidence="11" type="ORF">SAMN05421850_107155</name>
</gene>
<evidence type="ECO:0000256" key="8">
    <source>
        <dbReference type="ARBA" id="ARBA00023316"/>
    </source>
</evidence>
<dbReference type="PANTHER" id="PTHR30582:SF24">
    <property type="entry name" value="L,D-TRANSPEPTIDASE ERFK_SRFK-RELATED"/>
    <property type="match status" value="1"/>
</dbReference>
<proteinExistence type="inferred from homology"/>
<dbReference type="InterPro" id="IPR005490">
    <property type="entry name" value="LD_TPept_cat_dom"/>
</dbReference>
<dbReference type="GO" id="GO:0016757">
    <property type="term" value="F:glycosyltransferase activity"/>
    <property type="evidence" value="ECO:0007669"/>
    <property type="project" value="UniProtKB-KW"/>
</dbReference>
<name>A0A1G8Q8J9_9RHOB</name>
<keyword evidence="8 9" id="KW-0961">Cell wall biogenesis/degradation</keyword>
<dbReference type="OrthoDB" id="9795305at2"/>
<dbReference type="GO" id="GO:0005576">
    <property type="term" value="C:extracellular region"/>
    <property type="evidence" value="ECO:0007669"/>
    <property type="project" value="TreeGrafter"/>
</dbReference>
<evidence type="ECO:0000256" key="1">
    <source>
        <dbReference type="ARBA" id="ARBA00004752"/>
    </source>
</evidence>
<dbReference type="CDD" id="cd16913">
    <property type="entry name" value="YkuD_like"/>
    <property type="match status" value="1"/>
</dbReference>
<protein>
    <submittedName>
        <fullName evidence="11">L,D-transpeptidase catalytic domain</fullName>
    </submittedName>
</protein>
<keyword evidence="7 9" id="KW-0573">Peptidoglycan synthesis</keyword>
<dbReference type="UniPathway" id="UPA00219"/>
<evidence type="ECO:0000256" key="3">
    <source>
        <dbReference type="ARBA" id="ARBA00022676"/>
    </source>
</evidence>
<dbReference type="PROSITE" id="PS52029">
    <property type="entry name" value="LD_TPASE"/>
    <property type="match status" value="1"/>
</dbReference>
<keyword evidence="3" id="KW-0328">Glycosyltransferase</keyword>
<evidence type="ECO:0000256" key="4">
    <source>
        <dbReference type="ARBA" id="ARBA00022679"/>
    </source>
</evidence>
<comment type="similarity">
    <text evidence="2">Belongs to the YkuD family.</text>
</comment>
<dbReference type="GO" id="GO:0008360">
    <property type="term" value="P:regulation of cell shape"/>
    <property type="evidence" value="ECO:0007669"/>
    <property type="project" value="UniProtKB-UniRule"/>
</dbReference>
<sequence length="192" mass="21665">MMSRRAVLGGIAAGALLPNVGMASKGRYSVPAGYQPRIVDLDTYYAAGEIHVDPNFFALYLMLPDYQAWRYTVAVSQPELWEPGTYNLKWKAEWPRWRPTNAMIRRNPAKYGKYRNGMPGGPNNPLGARALYLFDGDRDTFLRIHGTTQPWTIGTASSNGCARMVNDHVIHLYDRVQKGAKVVLHPRWDQVA</sequence>
<keyword evidence="6 9" id="KW-0133">Cell shape</keyword>
<dbReference type="InterPro" id="IPR050979">
    <property type="entry name" value="LD-transpeptidase"/>
</dbReference>
<dbReference type="Gene3D" id="2.40.440.10">
    <property type="entry name" value="L,D-transpeptidase catalytic domain-like"/>
    <property type="match status" value="1"/>
</dbReference>
<dbReference type="GO" id="GO:0018104">
    <property type="term" value="P:peptidoglycan-protein cross-linking"/>
    <property type="evidence" value="ECO:0007669"/>
    <property type="project" value="TreeGrafter"/>
</dbReference>
<evidence type="ECO:0000256" key="7">
    <source>
        <dbReference type="ARBA" id="ARBA00022984"/>
    </source>
</evidence>
<dbReference type="STRING" id="490829.SAMN05421850_107155"/>
<organism evidence="11 12">
    <name type="scientific">Lutimaribacter saemankumensis</name>
    <dbReference type="NCBI Taxonomy" id="490829"/>
    <lineage>
        <taxon>Bacteria</taxon>
        <taxon>Pseudomonadati</taxon>
        <taxon>Pseudomonadota</taxon>
        <taxon>Alphaproteobacteria</taxon>
        <taxon>Rhodobacterales</taxon>
        <taxon>Roseobacteraceae</taxon>
        <taxon>Lutimaribacter</taxon>
    </lineage>
</organism>
<dbReference type="PANTHER" id="PTHR30582">
    <property type="entry name" value="L,D-TRANSPEPTIDASE"/>
    <property type="match status" value="1"/>
</dbReference>